<evidence type="ECO:0000313" key="1">
    <source>
        <dbReference type="EMBL" id="KAJ9080018.1"/>
    </source>
</evidence>
<organism evidence="1 2">
    <name type="scientific">Entomophthora muscae</name>
    <dbReference type="NCBI Taxonomy" id="34485"/>
    <lineage>
        <taxon>Eukaryota</taxon>
        <taxon>Fungi</taxon>
        <taxon>Fungi incertae sedis</taxon>
        <taxon>Zoopagomycota</taxon>
        <taxon>Entomophthoromycotina</taxon>
        <taxon>Entomophthoromycetes</taxon>
        <taxon>Entomophthorales</taxon>
        <taxon>Entomophthoraceae</taxon>
        <taxon>Entomophthora</taxon>
    </lineage>
</organism>
<sequence length="81" mass="8919">MSQEALAELTHVKGAYEWAVTVYKDAQLVCMNLVALSGVSCVNSIELVWDVLATLPFKNIPEMGQDHTCCRLNGLDIQLPI</sequence>
<evidence type="ECO:0000313" key="2">
    <source>
        <dbReference type="Proteomes" id="UP001165960"/>
    </source>
</evidence>
<gene>
    <name evidence="1" type="ORF">DSO57_1029468</name>
</gene>
<dbReference type="EMBL" id="QTSX02001615">
    <property type="protein sequence ID" value="KAJ9080018.1"/>
    <property type="molecule type" value="Genomic_DNA"/>
</dbReference>
<accession>A0ACC2TZ35</accession>
<proteinExistence type="predicted"/>
<comment type="caution">
    <text evidence="1">The sequence shown here is derived from an EMBL/GenBank/DDBJ whole genome shotgun (WGS) entry which is preliminary data.</text>
</comment>
<protein>
    <submittedName>
        <fullName evidence="1">Uncharacterized protein</fullName>
    </submittedName>
</protein>
<reference evidence="1" key="1">
    <citation type="submission" date="2022-04" db="EMBL/GenBank/DDBJ databases">
        <title>Genome of the entomopathogenic fungus Entomophthora muscae.</title>
        <authorList>
            <person name="Elya C."/>
            <person name="Lovett B.R."/>
            <person name="Lee E."/>
            <person name="Macias A.M."/>
            <person name="Hajek A.E."/>
            <person name="De Bivort B.L."/>
            <person name="Kasson M.T."/>
            <person name="De Fine Licht H.H."/>
            <person name="Stajich J.E."/>
        </authorList>
    </citation>
    <scope>NUCLEOTIDE SEQUENCE</scope>
    <source>
        <strain evidence="1">Berkeley</strain>
    </source>
</reference>
<dbReference type="Proteomes" id="UP001165960">
    <property type="component" value="Unassembled WGS sequence"/>
</dbReference>
<name>A0ACC2TZ35_9FUNG</name>
<keyword evidence="2" id="KW-1185">Reference proteome</keyword>